<dbReference type="AlphaFoldDB" id="A0A6G7CQX4"/>
<keyword evidence="3" id="KW-0804">Transcription</keyword>
<dbReference type="PROSITE" id="PS50949">
    <property type="entry name" value="HTH_GNTR"/>
    <property type="match status" value="1"/>
</dbReference>
<dbReference type="InterPro" id="IPR000524">
    <property type="entry name" value="Tscrpt_reg_HTH_GntR"/>
</dbReference>
<name>A0A6G7CQX4_9VIBR</name>
<dbReference type="InterPro" id="IPR036390">
    <property type="entry name" value="WH_DNA-bd_sf"/>
</dbReference>
<dbReference type="Pfam" id="PF07729">
    <property type="entry name" value="FCD"/>
    <property type="match status" value="1"/>
</dbReference>
<feature type="domain" description="HTH gntR-type" evidence="4">
    <location>
        <begin position="7"/>
        <end position="75"/>
    </location>
</feature>
<dbReference type="InterPro" id="IPR011711">
    <property type="entry name" value="GntR_C"/>
</dbReference>
<gene>
    <name evidence="5" type="ORF">G5S32_21335</name>
</gene>
<dbReference type="Pfam" id="PF00392">
    <property type="entry name" value="GntR"/>
    <property type="match status" value="1"/>
</dbReference>
<dbReference type="GO" id="GO:0003700">
    <property type="term" value="F:DNA-binding transcription factor activity"/>
    <property type="evidence" value="ECO:0007669"/>
    <property type="project" value="InterPro"/>
</dbReference>
<proteinExistence type="predicted"/>
<dbReference type="Gene3D" id="1.20.120.530">
    <property type="entry name" value="GntR ligand-binding domain-like"/>
    <property type="match status" value="1"/>
</dbReference>
<evidence type="ECO:0000256" key="1">
    <source>
        <dbReference type="ARBA" id="ARBA00023015"/>
    </source>
</evidence>
<dbReference type="SUPFAM" id="SSF48008">
    <property type="entry name" value="GntR ligand-binding domain-like"/>
    <property type="match status" value="1"/>
</dbReference>
<dbReference type="GO" id="GO:0003677">
    <property type="term" value="F:DNA binding"/>
    <property type="evidence" value="ECO:0007669"/>
    <property type="project" value="UniProtKB-KW"/>
</dbReference>
<protein>
    <submittedName>
        <fullName evidence="5">FadR family transcriptional regulator</fullName>
    </submittedName>
</protein>
<dbReference type="KEGG" id="vzi:G5S32_21335"/>
<dbReference type="RefSeq" id="WP_165314136.1">
    <property type="nucleotide sequence ID" value="NZ_CP049332.1"/>
</dbReference>
<dbReference type="Gene3D" id="1.10.10.10">
    <property type="entry name" value="Winged helix-like DNA-binding domain superfamily/Winged helix DNA-binding domain"/>
    <property type="match status" value="1"/>
</dbReference>
<dbReference type="EMBL" id="CP049332">
    <property type="protein sequence ID" value="QIH44484.1"/>
    <property type="molecule type" value="Genomic_DNA"/>
</dbReference>
<dbReference type="PANTHER" id="PTHR43537:SF5">
    <property type="entry name" value="UXU OPERON TRANSCRIPTIONAL REGULATOR"/>
    <property type="match status" value="1"/>
</dbReference>
<evidence type="ECO:0000313" key="6">
    <source>
        <dbReference type="Proteomes" id="UP000503003"/>
    </source>
</evidence>
<keyword evidence="6" id="KW-1185">Reference proteome</keyword>
<evidence type="ECO:0000259" key="4">
    <source>
        <dbReference type="PROSITE" id="PS50949"/>
    </source>
</evidence>
<dbReference type="PRINTS" id="PR00035">
    <property type="entry name" value="HTHGNTR"/>
</dbReference>
<keyword evidence="2" id="KW-0238">DNA-binding</keyword>
<dbReference type="SUPFAM" id="SSF46785">
    <property type="entry name" value="Winged helix' DNA-binding domain"/>
    <property type="match status" value="1"/>
</dbReference>
<evidence type="ECO:0000256" key="2">
    <source>
        <dbReference type="ARBA" id="ARBA00023125"/>
    </source>
</evidence>
<evidence type="ECO:0000313" key="5">
    <source>
        <dbReference type="EMBL" id="QIH44484.1"/>
    </source>
</evidence>
<evidence type="ECO:0000256" key="3">
    <source>
        <dbReference type="ARBA" id="ARBA00023163"/>
    </source>
</evidence>
<dbReference type="SMART" id="SM00895">
    <property type="entry name" value="FCD"/>
    <property type="match status" value="1"/>
</dbReference>
<keyword evidence="1" id="KW-0805">Transcription regulation</keyword>
<dbReference type="SMART" id="SM00345">
    <property type="entry name" value="HTH_GNTR"/>
    <property type="match status" value="1"/>
</dbReference>
<dbReference type="InterPro" id="IPR008920">
    <property type="entry name" value="TF_FadR/GntR_C"/>
</dbReference>
<dbReference type="Proteomes" id="UP000503003">
    <property type="component" value="Chromosome 2"/>
</dbReference>
<reference evidence="5 6" key="1">
    <citation type="submission" date="2020-02" db="EMBL/GenBank/DDBJ databases">
        <title>A complete genome of a marine bacterium Vibrio sp. ZWAL4003 isolated from the mangrove sediment with the ability to degrade polysaccharides.</title>
        <authorList>
            <person name="Wu J."/>
            <person name="Qu W."/>
            <person name="Zeng R."/>
        </authorList>
    </citation>
    <scope>NUCLEOTIDE SEQUENCE [LARGE SCALE GENOMIC DNA]</scope>
    <source>
        <strain evidence="5 6">ZWAL4003</strain>
    </source>
</reference>
<dbReference type="InterPro" id="IPR036388">
    <property type="entry name" value="WH-like_DNA-bd_sf"/>
</dbReference>
<dbReference type="PANTHER" id="PTHR43537">
    <property type="entry name" value="TRANSCRIPTIONAL REGULATOR, GNTR FAMILY"/>
    <property type="match status" value="1"/>
</dbReference>
<dbReference type="CDD" id="cd07377">
    <property type="entry name" value="WHTH_GntR"/>
    <property type="match status" value="1"/>
</dbReference>
<accession>A0A6G7CQX4</accession>
<organism evidence="5 6">
    <name type="scientific">Vibrio ziniensis</name>
    <dbReference type="NCBI Taxonomy" id="2711221"/>
    <lineage>
        <taxon>Bacteria</taxon>
        <taxon>Pseudomonadati</taxon>
        <taxon>Pseudomonadota</taxon>
        <taxon>Gammaproteobacteria</taxon>
        <taxon>Vibrionales</taxon>
        <taxon>Vibrionaceae</taxon>
        <taxon>Vibrio</taxon>
    </lineage>
</organism>
<sequence length="230" mass="25728">MVVQRSGRLSTQVVQEIINDIDNGKYQAGDKLPTEHELIELFGVSRTVIREAIANLRASNLIETKQGKGAFVLSKPSQDLFQLKHSGASTADELGYILDLRIAIEAETALMAAKNRTEKDIERIKDAIKEMENLISEDKEPLQADRNFHYAIAMASRNPHFLGLLKYIDNTLATHKKNTSIAPVARKVLAFKEHEQICHAIEKGDPDAARAAMRLHLSGTRERLTARINH</sequence>